<sequence>MARRFLRGQNVTFGLSVFLFIFMFLPTFLILLAVVAFFLLAYPRLRKSYGLDREQGVQPRQVEVVEN</sequence>
<protein>
    <submittedName>
        <fullName evidence="2">Uncharacterized protein</fullName>
    </submittedName>
</protein>
<keyword evidence="1" id="KW-1133">Transmembrane helix</keyword>
<organism evidence="2 3">
    <name type="scientific">Penicillium malachiteum</name>
    <dbReference type="NCBI Taxonomy" id="1324776"/>
    <lineage>
        <taxon>Eukaryota</taxon>
        <taxon>Fungi</taxon>
        <taxon>Dikarya</taxon>
        <taxon>Ascomycota</taxon>
        <taxon>Pezizomycotina</taxon>
        <taxon>Eurotiomycetes</taxon>
        <taxon>Eurotiomycetidae</taxon>
        <taxon>Eurotiales</taxon>
        <taxon>Aspergillaceae</taxon>
        <taxon>Penicillium</taxon>
    </lineage>
</organism>
<dbReference type="EMBL" id="JAQJAN010000007">
    <property type="protein sequence ID" value="KAJ5726892.1"/>
    <property type="molecule type" value="Genomic_DNA"/>
</dbReference>
<name>A0AAD6HLL9_9EURO</name>
<evidence type="ECO:0000313" key="3">
    <source>
        <dbReference type="Proteomes" id="UP001215712"/>
    </source>
</evidence>
<evidence type="ECO:0000313" key="2">
    <source>
        <dbReference type="EMBL" id="KAJ5726892.1"/>
    </source>
</evidence>
<reference evidence="2" key="1">
    <citation type="journal article" date="2023" name="IMA Fungus">
        <title>Comparative genomic study of the Penicillium genus elucidates a diverse pangenome and 15 lateral gene transfer events.</title>
        <authorList>
            <person name="Petersen C."/>
            <person name="Sorensen T."/>
            <person name="Nielsen M.R."/>
            <person name="Sondergaard T.E."/>
            <person name="Sorensen J.L."/>
            <person name="Fitzpatrick D.A."/>
            <person name="Frisvad J.C."/>
            <person name="Nielsen K.L."/>
        </authorList>
    </citation>
    <scope>NUCLEOTIDE SEQUENCE</scope>
    <source>
        <strain evidence="2">IBT 17514</strain>
    </source>
</reference>
<comment type="caution">
    <text evidence="2">The sequence shown here is derived from an EMBL/GenBank/DDBJ whole genome shotgun (WGS) entry which is preliminary data.</text>
</comment>
<reference evidence="2" key="2">
    <citation type="submission" date="2023-01" db="EMBL/GenBank/DDBJ databases">
        <authorList>
            <person name="Petersen C."/>
        </authorList>
    </citation>
    <scope>NUCLEOTIDE SEQUENCE</scope>
    <source>
        <strain evidence="2">IBT 17514</strain>
    </source>
</reference>
<gene>
    <name evidence="2" type="ORF">N7493_005919</name>
</gene>
<keyword evidence="3" id="KW-1185">Reference proteome</keyword>
<keyword evidence="1" id="KW-0472">Membrane</keyword>
<dbReference type="Proteomes" id="UP001215712">
    <property type="component" value="Unassembled WGS sequence"/>
</dbReference>
<proteinExistence type="predicted"/>
<accession>A0AAD6HLL9</accession>
<evidence type="ECO:0000256" key="1">
    <source>
        <dbReference type="SAM" id="Phobius"/>
    </source>
</evidence>
<feature type="transmembrane region" description="Helical" evidence="1">
    <location>
        <begin position="12"/>
        <end position="42"/>
    </location>
</feature>
<keyword evidence="1" id="KW-0812">Transmembrane</keyword>
<dbReference type="AlphaFoldDB" id="A0AAD6HLL9"/>